<dbReference type="EMBL" id="JAINUF010000021">
    <property type="protein sequence ID" value="KAJ8334930.1"/>
    <property type="molecule type" value="Genomic_DNA"/>
</dbReference>
<evidence type="ECO:0000313" key="2">
    <source>
        <dbReference type="EMBL" id="KAJ8334930.1"/>
    </source>
</evidence>
<dbReference type="AlphaFoldDB" id="A0A9Q1E9V9"/>
<accession>A0A9Q1E9V9</accession>
<proteinExistence type="predicted"/>
<name>A0A9Q1E9V9_SYNKA</name>
<sequence>MPYASEPAYPKLGLMANLDLARMWTPQSHARASRHTYGGVARTLDRCRQMPPAHNRFGTLRCETQNRHHQLNPSFNAVHLRSVPASQRRFVAIVLHSGPCCWEFVSSSVTRLKCRSGHAERWSSAKHSPERHTVGPAPEKAKQRDWLQPWTLLLEVTEACGSV</sequence>
<comment type="caution">
    <text evidence="2">The sequence shown here is derived from an EMBL/GenBank/DDBJ whole genome shotgun (WGS) entry which is preliminary data.</text>
</comment>
<reference evidence="2" key="1">
    <citation type="journal article" date="2023" name="Science">
        <title>Genome structures resolve the early diversification of teleost fishes.</title>
        <authorList>
            <person name="Parey E."/>
            <person name="Louis A."/>
            <person name="Montfort J."/>
            <person name="Bouchez O."/>
            <person name="Roques C."/>
            <person name="Iampietro C."/>
            <person name="Lluch J."/>
            <person name="Castinel A."/>
            <person name="Donnadieu C."/>
            <person name="Desvignes T."/>
            <person name="Floi Bucao C."/>
            <person name="Jouanno E."/>
            <person name="Wen M."/>
            <person name="Mejri S."/>
            <person name="Dirks R."/>
            <person name="Jansen H."/>
            <person name="Henkel C."/>
            <person name="Chen W.J."/>
            <person name="Zahm M."/>
            <person name="Cabau C."/>
            <person name="Klopp C."/>
            <person name="Thompson A.W."/>
            <person name="Robinson-Rechavi M."/>
            <person name="Braasch I."/>
            <person name="Lecointre G."/>
            <person name="Bobe J."/>
            <person name="Postlethwait J.H."/>
            <person name="Berthelot C."/>
            <person name="Roest Crollius H."/>
            <person name="Guiguen Y."/>
        </authorList>
    </citation>
    <scope>NUCLEOTIDE SEQUENCE</scope>
    <source>
        <strain evidence="2">WJC10195</strain>
    </source>
</reference>
<feature type="region of interest" description="Disordered" evidence="1">
    <location>
        <begin position="120"/>
        <end position="141"/>
    </location>
</feature>
<organism evidence="2 3">
    <name type="scientific">Synaphobranchus kaupii</name>
    <name type="common">Kaup's arrowtooth eel</name>
    <dbReference type="NCBI Taxonomy" id="118154"/>
    <lineage>
        <taxon>Eukaryota</taxon>
        <taxon>Metazoa</taxon>
        <taxon>Chordata</taxon>
        <taxon>Craniata</taxon>
        <taxon>Vertebrata</taxon>
        <taxon>Euteleostomi</taxon>
        <taxon>Actinopterygii</taxon>
        <taxon>Neopterygii</taxon>
        <taxon>Teleostei</taxon>
        <taxon>Anguilliformes</taxon>
        <taxon>Synaphobranchidae</taxon>
        <taxon>Synaphobranchus</taxon>
    </lineage>
</organism>
<evidence type="ECO:0000256" key="1">
    <source>
        <dbReference type="SAM" id="MobiDB-lite"/>
    </source>
</evidence>
<dbReference type="Proteomes" id="UP001152622">
    <property type="component" value="Chromosome 21"/>
</dbReference>
<evidence type="ECO:0000313" key="3">
    <source>
        <dbReference type="Proteomes" id="UP001152622"/>
    </source>
</evidence>
<protein>
    <submittedName>
        <fullName evidence="2">Uncharacterized protein</fullName>
    </submittedName>
</protein>
<gene>
    <name evidence="2" type="ORF">SKAU_G00405690</name>
</gene>
<keyword evidence="3" id="KW-1185">Reference proteome</keyword>